<dbReference type="KEGG" id="ppso:QPJ95_01865"/>
<dbReference type="AlphaFoldDB" id="A0A9Y2L0H2"/>
<gene>
    <name evidence="1" type="ORF">QPJ95_01865</name>
</gene>
<protein>
    <submittedName>
        <fullName evidence="1">Uncharacterized protein</fullName>
    </submittedName>
</protein>
<accession>A0A9Y2L0H2</accession>
<dbReference type="EMBL" id="CP127247">
    <property type="protein sequence ID" value="WIY25720.1"/>
    <property type="molecule type" value="Genomic_DNA"/>
</dbReference>
<evidence type="ECO:0000313" key="1">
    <source>
        <dbReference type="EMBL" id="WIY25720.1"/>
    </source>
</evidence>
<proteinExistence type="predicted"/>
<keyword evidence="2" id="KW-1185">Reference proteome</keyword>
<organism evidence="1 2">
    <name type="scientific">Parasedimentitalea psychrophila</name>
    <dbReference type="NCBI Taxonomy" id="2997337"/>
    <lineage>
        <taxon>Bacteria</taxon>
        <taxon>Pseudomonadati</taxon>
        <taxon>Pseudomonadota</taxon>
        <taxon>Alphaproteobacteria</taxon>
        <taxon>Rhodobacterales</taxon>
        <taxon>Paracoccaceae</taxon>
        <taxon>Parasedimentitalea</taxon>
    </lineage>
</organism>
<evidence type="ECO:0000313" key="2">
    <source>
        <dbReference type="Proteomes" id="UP001238334"/>
    </source>
</evidence>
<sequence>MSDMMTMMSGPMMLAMGLLWLLVLTFLILGIASFVKYLLRENRS</sequence>
<dbReference type="RefSeq" id="WP_270920235.1">
    <property type="nucleotide sequence ID" value="NZ_CP127247.1"/>
</dbReference>
<name>A0A9Y2L0H2_9RHOB</name>
<reference evidence="1 2" key="1">
    <citation type="submission" date="2023-06" db="EMBL/GenBank/DDBJ databases">
        <title>Parasedimentitalea psychrophila sp. nov., a psychrophilic bacterium isolated from deep-sea sediment.</title>
        <authorList>
            <person name="Li A."/>
        </authorList>
    </citation>
    <scope>NUCLEOTIDE SEQUENCE [LARGE SCALE GENOMIC DNA]</scope>
    <source>
        <strain evidence="1 2">QS115</strain>
    </source>
</reference>
<dbReference type="Proteomes" id="UP001238334">
    <property type="component" value="Chromosome"/>
</dbReference>